<dbReference type="GO" id="GO:0006400">
    <property type="term" value="P:tRNA modification"/>
    <property type="evidence" value="ECO:0007669"/>
    <property type="project" value="TreeGrafter"/>
</dbReference>
<gene>
    <name evidence="10 14" type="primary">miaA</name>
    <name evidence="14" type="ORF">Pan14r_08070</name>
</gene>
<dbReference type="RefSeq" id="WP_145296054.1">
    <property type="nucleotide sequence ID" value="NZ_CP036319.1"/>
</dbReference>
<evidence type="ECO:0000256" key="8">
    <source>
        <dbReference type="ARBA" id="ARBA00022842"/>
    </source>
</evidence>
<keyword evidence="4 10" id="KW-0808">Transferase</keyword>
<comment type="function">
    <text evidence="2 10 12">Catalyzes the transfer of a dimethylallyl group onto the adenine at position 37 in tRNAs that read codons beginning with uridine, leading to the formation of N6-(dimethylallyl)adenosine (i(6)A).</text>
</comment>
<comment type="catalytic activity">
    <reaction evidence="9 10 11">
        <text>adenosine(37) in tRNA + dimethylallyl diphosphate = N(6)-dimethylallyladenosine(37) in tRNA + diphosphate</text>
        <dbReference type="Rhea" id="RHEA:26482"/>
        <dbReference type="Rhea" id="RHEA-COMP:10162"/>
        <dbReference type="Rhea" id="RHEA-COMP:10375"/>
        <dbReference type="ChEBI" id="CHEBI:33019"/>
        <dbReference type="ChEBI" id="CHEBI:57623"/>
        <dbReference type="ChEBI" id="CHEBI:74411"/>
        <dbReference type="ChEBI" id="CHEBI:74415"/>
        <dbReference type="EC" id="2.5.1.75"/>
    </reaction>
</comment>
<evidence type="ECO:0000313" key="15">
    <source>
        <dbReference type="Proteomes" id="UP000317238"/>
    </source>
</evidence>
<dbReference type="HAMAP" id="MF_00185">
    <property type="entry name" value="IPP_trans"/>
    <property type="match status" value="1"/>
</dbReference>
<dbReference type="EMBL" id="SJPL01000001">
    <property type="protein sequence ID" value="TWT68561.1"/>
    <property type="molecule type" value="Genomic_DNA"/>
</dbReference>
<dbReference type="InterPro" id="IPR039657">
    <property type="entry name" value="Dimethylallyltransferase"/>
</dbReference>
<evidence type="ECO:0000256" key="12">
    <source>
        <dbReference type="RuleBase" id="RU003784"/>
    </source>
</evidence>
<dbReference type="InterPro" id="IPR027417">
    <property type="entry name" value="P-loop_NTPase"/>
</dbReference>
<evidence type="ECO:0000256" key="10">
    <source>
        <dbReference type="HAMAP-Rule" id="MF_00185"/>
    </source>
</evidence>
<evidence type="ECO:0000256" key="4">
    <source>
        <dbReference type="ARBA" id="ARBA00022679"/>
    </source>
</evidence>
<comment type="cofactor">
    <cofactor evidence="1 10">
        <name>Mg(2+)</name>
        <dbReference type="ChEBI" id="CHEBI:18420"/>
    </cofactor>
</comment>
<evidence type="ECO:0000256" key="2">
    <source>
        <dbReference type="ARBA" id="ARBA00003213"/>
    </source>
</evidence>
<evidence type="ECO:0000256" key="9">
    <source>
        <dbReference type="ARBA" id="ARBA00049563"/>
    </source>
</evidence>
<proteinExistence type="inferred from homology"/>
<dbReference type="Pfam" id="PF01715">
    <property type="entry name" value="IPPT"/>
    <property type="match status" value="1"/>
</dbReference>
<evidence type="ECO:0000256" key="7">
    <source>
        <dbReference type="ARBA" id="ARBA00022840"/>
    </source>
</evidence>
<organism evidence="14 15">
    <name type="scientific">Crateriforma conspicua</name>
    <dbReference type="NCBI Taxonomy" id="2527996"/>
    <lineage>
        <taxon>Bacteria</taxon>
        <taxon>Pseudomonadati</taxon>
        <taxon>Planctomycetota</taxon>
        <taxon>Planctomycetia</taxon>
        <taxon>Planctomycetales</taxon>
        <taxon>Planctomycetaceae</taxon>
        <taxon>Crateriforma</taxon>
    </lineage>
</organism>
<evidence type="ECO:0000256" key="11">
    <source>
        <dbReference type="RuleBase" id="RU003783"/>
    </source>
</evidence>
<evidence type="ECO:0000256" key="6">
    <source>
        <dbReference type="ARBA" id="ARBA00022741"/>
    </source>
</evidence>
<keyword evidence="5 10" id="KW-0819">tRNA processing</keyword>
<evidence type="ECO:0000256" key="5">
    <source>
        <dbReference type="ARBA" id="ARBA00022694"/>
    </source>
</evidence>
<dbReference type="NCBIfam" id="TIGR00174">
    <property type="entry name" value="miaA"/>
    <property type="match status" value="1"/>
</dbReference>
<comment type="caution">
    <text evidence="10">Lacks conserved residue(s) required for the propagation of feature annotation.</text>
</comment>
<dbReference type="SUPFAM" id="SSF52540">
    <property type="entry name" value="P-loop containing nucleoside triphosphate hydrolases"/>
    <property type="match status" value="1"/>
</dbReference>
<dbReference type="GO" id="GO:0052381">
    <property type="term" value="F:tRNA dimethylallyltransferase activity"/>
    <property type="evidence" value="ECO:0007669"/>
    <property type="project" value="UniProtKB-UniRule"/>
</dbReference>
<dbReference type="EC" id="2.5.1.75" evidence="10"/>
<comment type="caution">
    <text evidence="14">The sequence shown here is derived from an EMBL/GenBank/DDBJ whole genome shotgun (WGS) entry which is preliminary data.</text>
</comment>
<keyword evidence="15" id="KW-1185">Reference proteome</keyword>
<comment type="similarity">
    <text evidence="3 10 13">Belongs to the IPP transferase family.</text>
</comment>
<protein>
    <recommendedName>
        <fullName evidence="10">tRNA dimethylallyltransferase</fullName>
        <ecNumber evidence="10">2.5.1.75</ecNumber>
    </recommendedName>
    <alternativeName>
        <fullName evidence="10">Dimethylallyl diphosphate:tRNA dimethylallyltransferase</fullName>
        <shortName evidence="10">DMAPP:tRNA dimethylallyltransferase</shortName>
        <shortName evidence="10">DMATase</shortName>
    </alternativeName>
    <alternativeName>
        <fullName evidence="10">Isopentenyl-diphosphate:tRNA isopentenyltransferase</fullName>
        <shortName evidence="10">IPP transferase</shortName>
        <shortName evidence="10">IPPT</shortName>
        <shortName evidence="10">IPTase</shortName>
    </alternativeName>
</protein>
<feature type="region of interest" description="Interaction with substrate tRNA" evidence="10">
    <location>
        <begin position="46"/>
        <end position="49"/>
    </location>
</feature>
<keyword evidence="6 10" id="KW-0547">Nucleotide-binding</keyword>
<reference evidence="14 15" key="1">
    <citation type="submission" date="2019-02" db="EMBL/GenBank/DDBJ databases">
        <title>Deep-cultivation of Planctomycetes and their phenomic and genomic characterization uncovers novel biology.</title>
        <authorList>
            <person name="Wiegand S."/>
            <person name="Jogler M."/>
            <person name="Boedeker C."/>
            <person name="Pinto D."/>
            <person name="Vollmers J."/>
            <person name="Rivas-Marin E."/>
            <person name="Kohn T."/>
            <person name="Peeters S.H."/>
            <person name="Heuer A."/>
            <person name="Rast P."/>
            <person name="Oberbeckmann S."/>
            <person name="Bunk B."/>
            <person name="Jeske O."/>
            <person name="Meyerdierks A."/>
            <person name="Storesund J.E."/>
            <person name="Kallscheuer N."/>
            <person name="Luecker S."/>
            <person name="Lage O.M."/>
            <person name="Pohl T."/>
            <person name="Merkel B.J."/>
            <person name="Hornburger P."/>
            <person name="Mueller R.-W."/>
            <person name="Bruemmer F."/>
            <person name="Labrenz M."/>
            <person name="Spormann A.M."/>
            <person name="Op Den Camp H."/>
            <person name="Overmann J."/>
            <person name="Amann R."/>
            <person name="Jetten M.S.M."/>
            <person name="Mascher T."/>
            <person name="Medema M.H."/>
            <person name="Devos D.P."/>
            <person name="Kaster A.-K."/>
            <person name="Ovreas L."/>
            <person name="Rohde M."/>
            <person name="Galperin M.Y."/>
            <person name="Jogler C."/>
        </authorList>
    </citation>
    <scope>NUCLEOTIDE SEQUENCE [LARGE SCALE GENOMIC DNA]</scope>
    <source>
        <strain evidence="14 15">Pan14r</strain>
    </source>
</reference>
<feature type="site" description="Interaction with substrate tRNA" evidence="10">
    <location>
        <position position="112"/>
    </location>
</feature>
<sequence>MDAAEDRPYPPLIDRAVFVAGATATGKSRIAMRLARQVGGEILSLDSIAVYRGMDIGTAKPDADDQAALPHHLIDRVDPDEDYSVARYLDAAHRVVDDVLGRDRVPIFVGGTPMFLKGVLRGFDPGPPADWDFRRQVEEDLARHGVDALRNRLWQVDPLSASRIDANDSRRMIRALEVAKLTGQPLSHRQQQFDTVRDADQCAALVVRRDRAEIHQRINARVDAMFDAGWVAEVRRLAQRFPTLSRTAASAVGYREILQWAEDENLSADDPDAWPTRPPEEIVQQIAARTRQMARRQETWFRSFTELTDLPGRQIDDDDQAQHWVDRVVDRISGGPPFQLGQDKPDR</sequence>
<evidence type="ECO:0000256" key="1">
    <source>
        <dbReference type="ARBA" id="ARBA00001946"/>
    </source>
</evidence>
<keyword evidence="7 10" id="KW-0067">ATP-binding</keyword>
<feature type="site" description="Interaction with substrate tRNA" evidence="10">
    <location>
        <position position="134"/>
    </location>
</feature>
<dbReference type="Gene3D" id="3.40.50.300">
    <property type="entry name" value="P-loop containing nucleotide triphosphate hydrolases"/>
    <property type="match status" value="1"/>
</dbReference>
<feature type="binding site" evidence="10">
    <location>
        <begin position="21"/>
        <end position="28"/>
    </location>
    <ligand>
        <name>ATP</name>
        <dbReference type="ChEBI" id="CHEBI:30616"/>
    </ligand>
</feature>
<dbReference type="InterPro" id="IPR018022">
    <property type="entry name" value="IPT"/>
</dbReference>
<dbReference type="FunFam" id="1.10.20.140:FF:000001">
    <property type="entry name" value="tRNA dimethylallyltransferase"/>
    <property type="match status" value="1"/>
</dbReference>
<dbReference type="OrthoDB" id="9776390at2"/>
<dbReference type="PANTHER" id="PTHR11088:SF60">
    <property type="entry name" value="TRNA DIMETHYLALLYLTRANSFERASE"/>
    <property type="match status" value="1"/>
</dbReference>
<evidence type="ECO:0000313" key="14">
    <source>
        <dbReference type="EMBL" id="TWT68561.1"/>
    </source>
</evidence>
<accession>A0A5C5Y1Q5</accession>
<dbReference type="Gene3D" id="1.10.20.140">
    <property type="match status" value="1"/>
</dbReference>
<keyword evidence="8 10" id="KW-0460">Magnesium</keyword>
<evidence type="ECO:0000256" key="3">
    <source>
        <dbReference type="ARBA" id="ARBA00005842"/>
    </source>
</evidence>
<dbReference type="AlphaFoldDB" id="A0A5C5Y1Q5"/>
<comment type="subunit">
    <text evidence="10">Monomer.</text>
</comment>
<name>A0A5C5Y1Q5_9PLAN</name>
<dbReference type="GO" id="GO:0005524">
    <property type="term" value="F:ATP binding"/>
    <property type="evidence" value="ECO:0007669"/>
    <property type="project" value="UniProtKB-UniRule"/>
</dbReference>
<feature type="binding site" evidence="10">
    <location>
        <begin position="23"/>
        <end position="28"/>
    </location>
    <ligand>
        <name>substrate</name>
    </ligand>
</feature>
<dbReference type="PANTHER" id="PTHR11088">
    <property type="entry name" value="TRNA DIMETHYLALLYLTRANSFERASE"/>
    <property type="match status" value="1"/>
</dbReference>
<dbReference type="Proteomes" id="UP000317238">
    <property type="component" value="Unassembled WGS sequence"/>
</dbReference>
<evidence type="ECO:0000256" key="13">
    <source>
        <dbReference type="RuleBase" id="RU003785"/>
    </source>
</evidence>